<evidence type="ECO:0000256" key="5">
    <source>
        <dbReference type="SAM" id="MobiDB-lite"/>
    </source>
</evidence>
<dbReference type="InterPro" id="IPR051087">
    <property type="entry name" value="Mitochondrial_ACSM"/>
</dbReference>
<dbReference type="Proteomes" id="UP001604043">
    <property type="component" value="Unassembled WGS sequence"/>
</dbReference>
<dbReference type="InterPro" id="IPR000873">
    <property type="entry name" value="AMP-dep_synth/lig_dom"/>
</dbReference>
<name>A0ABW6ZK76_9HYPH</name>
<comment type="similarity">
    <text evidence="1">Belongs to the ATP-dependent AMP-binding enzyme family.</text>
</comment>
<keyword evidence="2" id="KW-0436">Ligase</keyword>
<dbReference type="InterPro" id="IPR042099">
    <property type="entry name" value="ANL_N_sf"/>
</dbReference>
<dbReference type="Pfam" id="PF09339">
    <property type="entry name" value="HTH_IclR"/>
    <property type="match status" value="1"/>
</dbReference>
<evidence type="ECO:0000256" key="4">
    <source>
        <dbReference type="ARBA" id="ARBA00022840"/>
    </source>
</evidence>
<reference evidence="7 8" key="1">
    <citation type="submission" date="2024-02" db="EMBL/GenBank/DDBJ databases">
        <title>Expansion and revision of Xanthobacter and proposal of Roseixanthobacter gen. nov.</title>
        <authorList>
            <person name="Soltysiak M.P.M."/>
            <person name="Jalihal A."/>
            <person name="Ory A."/>
            <person name="Chrisophersen C."/>
            <person name="Lee A.D."/>
            <person name="Boulton J."/>
            <person name="Springer M."/>
        </authorList>
    </citation>
    <scope>NUCLEOTIDE SEQUENCE [LARGE SCALE GENOMIC DNA]</scope>
    <source>
        <strain evidence="7 8">CB5</strain>
    </source>
</reference>
<dbReference type="PANTHER" id="PTHR43605:SF10">
    <property type="entry name" value="ACYL-COA SYNTHETASE MEDIUM CHAIN FAMILY MEMBER 3"/>
    <property type="match status" value="1"/>
</dbReference>
<dbReference type="InterPro" id="IPR036388">
    <property type="entry name" value="WH-like_DNA-bd_sf"/>
</dbReference>
<organism evidence="7 8">
    <name type="scientific">Xanthobacter aminoxidans</name>
    <dbReference type="NCBI Taxonomy" id="186280"/>
    <lineage>
        <taxon>Bacteria</taxon>
        <taxon>Pseudomonadati</taxon>
        <taxon>Pseudomonadota</taxon>
        <taxon>Alphaproteobacteria</taxon>
        <taxon>Hyphomicrobiales</taxon>
        <taxon>Xanthobacteraceae</taxon>
        <taxon>Xanthobacter</taxon>
    </lineage>
</organism>
<gene>
    <name evidence="7" type="ORF">V5F30_18050</name>
</gene>
<feature type="region of interest" description="Disordered" evidence="5">
    <location>
        <begin position="71"/>
        <end position="90"/>
    </location>
</feature>
<accession>A0ABW6ZK76</accession>
<proteinExistence type="inferred from homology"/>
<keyword evidence="3" id="KW-0547">Nucleotide-binding</keyword>
<dbReference type="SMART" id="SM00346">
    <property type="entry name" value="HTH_ICLR"/>
    <property type="match status" value="1"/>
</dbReference>
<keyword evidence="8" id="KW-1185">Reference proteome</keyword>
<protein>
    <submittedName>
        <fullName evidence="7">AMP-binding protein</fullName>
    </submittedName>
</protein>
<dbReference type="RefSeq" id="WP_394009950.1">
    <property type="nucleotide sequence ID" value="NZ_JBAFUR010000005.1"/>
</dbReference>
<sequence length="528" mass="57703">MSRAISVLRAVAGAPSHGARLAELVEGTGLSKATAHRLAAALVHEGLLAYDAASRFYTFGEFFLEMSNRAGKPPAASDAPQPDPAPHPSLYQRPEYCGNAISLAHLLCDRHLPGKRALPAMIHESVSGQTSELSFGRLSDYSSRFARVLTSVGIRKGDRVAVMLPKGVELIIAALAIWRVGAVYMPLFSTYSASAVNARLEAGGAKAIVADRVLVERARKYITPSTPVFLVEGDHINRIEGRLTQFWSSIYEAEPLAEAATYGENDPFIMTYSAKVVEPRYGILTPVRALAEIEQYMRHGLDVRDEDVFWNMTDQGWEYGVFYGLVGPLLIGKSILFCDGPYDVSQGYRVLSKFRVTNLTAAPSQIRAWRRGDPVAASHRLALRIVTVGGEPLPQDIISWVTQKLGVPLVNQYGHREAGMIVGMKHDPHDPRSLDRVSVGRVAPGFSLVVLDDTGSELGVGAEGILAIHVPRSPLFWFRAYSQDETATEARFRFGRDYYITGDTGHVDADGCVHYAGEASHAISMHKD</sequence>
<evidence type="ECO:0000256" key="2">
    <source>
        <dbReference type="ARBA" id="ARBA00022598"/>
    </source>
</evidence>
<keyword evidence="4" id="KW-0067">ATP-binding</keyword>
<dbReference type="EMBL" id="JBAFUR010000005">
    <property type="protein sequence ID" value="MFG1254120.1"/>
    <property type="molecule type" value="Genomic_DNA"/>
</dbReference>
<evidence type="ECO:0000256" key="3">
    <source>
        <dbReference type="ARBA" id="ARBA00022741"/>
    </source>
</evidence>
<feature type="domain" description="HTH iclR-type" evidence="6">
    <location>
        <begin position="1"/>
        <end position="61"/>
    </location>
</feature>
<dbReference type="InterPro" id="IPR005471">
    <property type="entry name" value="Tscrpt_reg_IclR_N"/>
</dbReference>
<comment type="caution">
    <text evidence="7">The sequence shown here is derived from an EMBL/GenBank/DDBJ whole genome shotgun (WGS) entry which is preliminary data.</text>
</comment>
<dbReference type="InterPro" id="IPR036390">
    <property type="entry name" value="WH_DNA-bd_sf"/>
</dbReference>
<dbReference type="Gene3D" id="3.40.50.12780">
    <property type="entry name" value="N-terminal domain of ligase-like"/>
    <property type="match status" value="1"/>
</dbReference>
<dbReference type="Gene3D" id="1.10.10.10">
    <property type="entry name" value="Winged helix-like DNA-binding domain superfamily/Winged helix DNA-binding domain"/>
    <property type="match status" value="1"/>
</dbReference>
<dbReference type="SUPFAM" id="SSF46785">
    <property type="entry name" value="Winged helix' DNA-binding domain"/>
    <property type="match status" value="1"/>
</dbReference>
<dbReference type="SUPFAM" id="SSF56801">
    <property type="entry name" value="Acetyl-CoA synthetase-like"/>
    <property type="match status" value="1"/>
</dbReference>
<evidence type="ECO:0000313" key="7">
    <source>
        <dbReference type="EMBL" id="MFG1254120.1"/>
    </source>
</evidence>
<evidence type="ECO:0000256" key="1">
    <source>
        <dbReference type="ARBA" id="ARBA00006432"/>
    </source>
</evidence>
<dbReference type="PANTHER" id="PTHR43605">
    <property type="entry name" value="ACYL-COENZYME A SYNTHETASE"/>
    <property type="match status" value="1"/>
</dbReference>
<evidence type="ECO:0000313" key="8">
    <source>
        <dbReference type="Proteomes" id="UP001604043"/>
    </source>
</evidence>
<dbReference type="Pfam" id="PF00501">
    <property type="entry name" value="AMP-binding"/>
    <property type="match status" value="1"/>
</dbReference>
<evidence type="ECO:0000259" key="6">
    <source>
        <dbReference type="PROSITE" id="PS51077"/>
    </source>
</evidence>
<dbReference type="PROSITE" id="PS51077">
    <property type="entry name" value="HTH_ICLR"/>
    <property type="match status" value="1"/>
</dbReference>